<evidence type="ECO:0000313" key="1">
    <source>
        <dbReference type="EMBL" id="GFS02113.1"/>
    </source>
</evidence>
<dbReference type="Proteomes" id="UP000762676">
    <property type="component" value="Unassembled WGS sequence"/>
</dbReference>
<dbReference type="AlphaFoldDB" id="A0AAV4HV78"/>
<organism evidence="1 2">
    <name type="scientific">Elysia marginata</name>
    <dbReference type="NCBI Taxonomy" id="1093978"/>
    <lineage>
        <taxon>Eukaryota</taxon>
        <taxon>Metazoa</taxon>
        <taxon>Spiralia</taxon>
        <taxon>Lophotrochozoa</taxon>
        <taxon>Mollusca</taxon>
        <taxon>Gastropoda</taxon>
        <taxon>Heterobranchia</taxon>
        <taxon>Euthyneura</taxon>
        <taxon>Panpulmonata</taxon>
        <taxon>Sacoglossa</taxon>
        <taxon>Placobranchoidea</taxon>
        <taxon>Plakobranchidae</taxon>
        <taxon>Elysia</taxon>
    </lineage>
</organism>
<evidence type="ECO:0000313" key="2">
    <source>
        <dbReference type="Proteomes" id="UP000762676"/>
    </source>
</evidence>
<accession>A0AAV4HV78</accession>
<sequence>MEYGNTASATAAKTNTTRLCKVQNAGPRLITEAMKTIPIEEMERYSNISPLDNCRHEKIYAHSEKLKRLQTHPMHRKPQEPLRHIIMRFGF</sequence>
<gene>
    <name evidence="1" type="ORF">ElyMa_004598700</name>
</gene>
<name>A0AAV4HV78_9GAST</name>
<comment type="caution">
    <text evidence="1">The sequence shown here is derived from an EMBL/GenBank/DDBJ whole genome shotgun (WGS) entry which is preliminary data.</text>
</comment>
<dbReference type="EMBL" id="BMAT01009226">
    <property type="protein sequence ID" value="GFS02113.1"/>
    <property type="molecule type" value="Genomic_DNA"/>
</dbReference>
<keyword evidence="2" id="KW-1185">Reference proteome</keyword>
<reference evidence="1 2" key="1">
    <citation type="journal article" date="2021" name="Elife">
        <title>Chloroplast acquisition without the gene transfer in kleptoplastic sea slugs, Plakobranchus ocellatus.</title>
        <authorList>
            <person name="Maeda T."/>
            <person name="Takahashi S."/>
            <person name="Yoshida T."/>
            <person name="Shimamura S."/>
            <person name="Takaki Y."/>
            <person name="Nagai Y."/>
            <person name="Toyoda A."/>
            <person name="Suzuki Y."/>
            <person name="Arimoto A."/>
            <person name="Ishii H."/>
            <person name="Satoh N."/>
            <person name="Nishiyama T."/>
            <person name="Hasebe M."/>
            <person name="Maruyama T."/>
            <person name="Minagawa J."/>
            <person name="Obokata J."/>
            <person name="Shigenobu S."/>
        </authorList>
    </citation>
    <scope>NUCLEOTIDE SEQUENCE [LARGE SCALE GENOMIC DNA]</scope>
</reference>
<protein>
    <submittedName>
        <fullName evidence="1">Uncharacterized protein</fullName>
    </submittedName>
</protein>
<proteinExistence type="predicted"/>